<dbReference type="EMBL" id="ML178820">
    <property type="protein sequence ID" value="TFL03546.1"/>
    <property type="molecule type" value="Genomic_DNA"/>
</dbReference>
<gene>
    <name evidence="1" type="ORF">BDV98DRAFT_564386</name>
</gene>
<organism evidence="1 2">
    <name type="scientific">Pterulicium gracile</name>
    <dbReference type="NCBI Taxonomy" id="1884261"/>
    <lineage>
        <taxon>Eukaryota</taxon>
        <taxon>Fungi</taxon>
        <taxon>Dikarya</taxon>
        <taxon>Basidiomycota</taxon>
        <taxon>Agaricomycotina</taxon>
        <taxon>Agaricomycetes</taxon>
        <taxon>Agaricomycetidae</taxon>
        <taxon>Agaricales</taxon>
        <taxon>Pleurotineae</taxon>
        <taxon>Pterulaceae</taxon>
        <taxon>Pterulicium</taxon>
    </lineage>
</organism>
<dbReference type="AlphaFoldDB" id="A0A5C3QNM6"/>
<sequence>MSSCANLVHTLDLEDNTHVHFLSITRQLCECYNCSDQLCPHCFSVAKCNAVVQSGAKA</sequence>
<proteinExistence type="predicted"/>
<protein>
    <submittedName>
        <fullName evidence="1">Uncharacterized protein</fullName>
    </submittedName>
</protein>
<dbReference type="Proteomes" id="UP000305067">
    <property type="component" value="Unassembled WGS sequence"/>
</dbReference>
<evidence type="ECO:0000313" key="2">
    <source>
        <dbReference type="Proteomes" id="UP000305067"/>
    </source>
</evidence>
<name>A0A5C3QNM6_9AGAR</name>
<evidence type="ECO:0000313" key="1">
    <source>
        <dbReference type="EMBL" id="TFL03546.1"/>
    </source>
</evidence>
<reference evidence="1 2" key="1">
    <citation type="journal article" date="2019" name="Nat. Ecol. Evol.">
        <title>Megaphylogeny resolves global patterns of mushroom evolution.</title>
        <authorList>
            <person name="Varga T."/>
            <person name="Krizsan K."/>
            <person name="Foldi C."/>
            <person name="Dima B."/>
            <person name="Sanchez-Garcia M."/>
            <person name="Sanchez-Ramirez S."/>
            <person name="Szollosi G.J."/>
            <person name="Szarkandi J.G."/>
            <person name="Papp V."/>
            <person name="Albert L."/>
            <person name="Andreopoulos W."/>
            <person name="Angelini C."/>
            <person name="Antonin V."/>
            <person name="Barry K.W."/>
            <person name="Bougher N.L."/>
            <person name="Buchanan P."/>
            <person name="Buyck B."/>
            <person name="Bense V."/>
            <person name="Catcheside P."/>
            <person name="Chovatia M."/>
            <person name="Cooper J."/>
            <person name="Damon W."/>
            <person name="Desjardin D."/>
            <person name="Finy P."/>
            <person name="Geml J."/>
            <person name="Haridas S."/>
            <person name="Hughes K."/>
            <person name="Justo A."/>
            <person name="Karasinski D."/>
            <person name="Kautmanova I."/>
            <person name="Kiss B."/>
            <person name="Kocsube S."/>
            <person name="Kotiranta H."/>
            <person name="LaButti K.M."/>
            <person name="Lechner B.E."/>
            <person name="Liimatainen K."/>
            <person name="Lipzen A."/>
            <person name="Lukacs Z."/>
            <person name="Mihaltcheva S."/>
            <person name="Morgado L.N."/>
            <person name="Niskanen T."/>
            <person name="Noordeloos M.E."/>
            <person name="Ohm R.A."/>
            <person name="Ortiz-Santana B."/>
            <person name="Ovrebo C."/>
            <person name="Racz N."/>
            <person name="Riley R."/>
            <person name="Savchenko A."/>
            <person name="Shiryaev A."/>
            <person name="Soop K."/>
            <person name="Spirin V."/>
            <person name="Szebenyi C."/>
            <person name="Tomsovsky M."/>
            <person name="Tulloss R.E."/>
            <person name="Uehling J."/>
            <person name="Grigoriev I.V."/>
            <person name="Vagvolgyi C."/>
            <person name="Papp T."/>
            <person name="Martin F.M."/>
            <person name="Miettinen O."/>
            <person name="Hibbett D.S."/>
            <person name="Nagy L.G."/>
        </authorList>
    </citation>
    <scope>NUCLEOTIDE SEQUENCE [LARGE SCALE GENOMIC DNA]</scope>
    <source>
        <strain evidence="1 2">CBS 309.79</strain>
    </source>
</reference>
<accession>A0A5C3QNM6</accession>
<keyword evidence="2" id="KW-1185">Reference proteome</keyword>